<evidence type="ECO:0000313" key="3">
    <source>
        <dbReference type="EMBL" id="KAK4534439.1"/>
    </source>
</evidence>
<evidence type="ECO:0000313" key="4">
    <source>
        <dbReference type="Proteomes" id="UP001301350"/>
    </source>
</evidence>
<name>A0AAV9IQN0_CYACA</name>
<keyword evidence="2" id="KW-0472">Membrane</keyword>
<dbReference type="AlphaFoldDB" id="A0AAV9IQN0"/>
<reference evidence="3 4" key="1">
    <citation type="submission" date="2022-07" db="EMBL/GenBank/DDBJ databases">
        <title>Genome-wide signatures of adaptation to extreme environments.</title>
        <authorList>
            <person name="Cho C.H."/>
            <person name="Yoon H.S."/>
        </authorList>
    </citation>
    <scope>NUCLEOTIDE SEQUENCE [LARGE SCALE GENOMIC DNA]</scope>
    <source>
        <strain evidence="3 4">DBV 063 E5</strain>
    </source>
</reference>
<protein>
    <submittedName>
        <fullName evidence="3">Uncharacterized protein</fullName>
    </submittedName>
</protein>
<feature type="compositionally biased region" description="Pro residues" evidence="1">
    <location>
        <begin position="1"/>
        <end position="10"/>
    </location>
</feature>
<proteinExistence type="predicted"/>
<feature type="region of interest" description="Disordered" evidence="1">
    <location>
        <begin position="1"/>
        <end position="54"/>
    </location>
</feature>
<sequence>MDGVHPPPVPDVDWPNTAEAAAPSASHPTGTVSADPLTALPSATPESQPPPPLPPAFTASSSLTLLAVSPLATWLRFGTLAFAAYQTLVLLSHLLSGRGCSSLRYRRVLQFWIVYGVLAFVSGGVREALRLSCAVLSLGASGDGRTVWGRWTRALLRLHAWGESLAVFVLVFPVHRGVFEVLAPLLVVGGTSLNDWWTQSNGVGNAAAGATASSTGSATAATSDAAVTNNSSARRRLRRRAMGQYNLFEMASLLYRRLLAGYIEAHEPEIDLWVSRARMKTRQGWFLLRQLLSFVLAWVLANSGNAAEAAMLGSAALQGAQVGLAGRVARMRRATSVLLHGGVGDAAGRREGAASAKRRGRPVTAAEASPWRAEERTPRLVSRSSDGLSDDALEVAHGDASFHSALLRSPGGQRGRRSASPVAGRRASPRSPSVASDAGGGDDHDEAGALYPMATARDTVAATTVAATAPTSVSALDELALWLPRLLPPLTEAHHFPYRFRSTEDEMGNEMYAADDAQLLHPLAEKPRIIATAAAVAPSRSTDRHRSLWASLKRAFTGQGSGASSAPNTFMRRSVPAAATTPVRSLATPASPSASGASARTPHGSMKLIGPGELGATFMEDESPYSPESRARAYERVRTYHRSLRRHSAAV</sequence>
<keyword evidence="4" id="KW-1185">Reference proteome</keyword>
<evidence type="ECO:0000256" key="1">
    <source>
        <dbReference type="SAM" id="MobiDB-lite"/>
    </source>
</evidence>
<gene>
    <name evidence="3" type="ORF">CDCA_CDCA01G0464</name>
</gene>
<keyword evidence="2" id="KW-1133">Transmembrane helix</keyword>
<keyword evidence="2" id="KW-0812">Transmembrane</keyword>
<feature type="transmembrane region" description="Helical" evidence="2">
    <location>
        <begin position="108"/>
        <end position="125"/>
    </location>
</feature>
<accession>A0AAV9IQN0</accession>
<feature type="compositionally biased region" description="Low complexity" evidence="1">
    <location>
        <begin position="418"/>
        <end position="437"/>
    </location>
</feature>
<feature type="compositionally biased region" description="Low complexity" evidence="1">
    <location>
        <begin position="585"/>
        <end position="599"/>
    </location>
</feature>
<feature type="transmembrane region" description="Helical" evidence="2">
    <location>
        <begin position="74"/>
        <end position="96"/>
    </location>
</feature>
<comment type="caution">
    <text evidence="3">The sequence shown here is derived from an EMBL/GenBank/DDBJ whole genome shotgun (WGS) entry which is preliminary data.</text>
</comment>
<feature type="region of interest" description="Disordered" evidence="1">
    <location>
        <begin position="404"/>
        <end position="448"/>
    </location>
</feature>
<feature type="region of interest" description="Disordered" evidence="1">
    <location>
        <begin position="577"/>
        <end position="612"/>
    </location>
</feature>
<organism evidence="3 4">
    <name type="scientific">Cyanidium caldarium</name>
    <name type="common">Red alga</name>
    <dbReference type="NCBI Taxonomy" id="2771"/>
    <lineage>
        <taxon>Eukaryota</taxon>
        <taxon>Rhodophyta</taxon>
        <taxon>Bangiophyceae</taxon>
        <taxon>Cyanidiales</taxon>
        <taxon>Cyanidiaceae</taxon>
        <taxon>Cyanidium</taxon>
    </lineage>
</organism>
<dbReference type="Proteomes" id="UP001301350">
    <property type="component" value="Unassembled WGS sequence"/>
</dbReference>
<dbReference type="EMBL" id="JANCYW010000001">
    <property type="protein sequence ID" value="KAK4534439.1"/>
    <property type="molecule type" value="Genomic_DNA"/>
</dbReference>
<evidence type="ECO:0000256" key="2">
    <source>
        <dbReference type="SAM" id="Phobius"/>
    </source>
</evidence>
<feature type="region of interest" description="Disordered" evidence="1">
    <location>
        <begin position="348"/>
        <end position="386"/>
    </location>
</feature>